<accession>A0A0E9TWR8</accession>
<reference evidence="1" key="2">
    <citation type="journal article" date="2015" name="Fish Shellfish Immunol.">
        <title>Early steps in the European eel (Anguilla anguilla)-Vibrio vulnificus interaction in the gills: Role of the RtxA13 toxin.</title>
        <authorList>
            <person name="Callol A."/>
            <person name="Pajuelo D."/>
            <person name="Ebbesson L."/>
            <person name="Teles M."/>
            <person name="MacKenzie S."/>
            <person name="Amaro C."/>
        </authorList>
    </citation>
    <scope>NUCLEOTIDE SEQUENCE</scope>
</reference>
<evidence type="ECO:0000313" key="1">
    <source>
        <dbReference type="EMBL" id="JAH58129.1"/>
    </source>
</evidence>
<name>A0A0E9TWR8_ANGAN</name>
<sequence length="23" mass="2527">MDGEVTPRILILELSSIQALSLK</sequence>
<organism evidence="1">
    <name type="scientific">Anguilla anguilla</name>
    <name type="common">European freshwater eel</name>
    <name type="synonym">Muraena anguilla</name>
    <dbReference type="NCBI Taxonomy" id="7936"/>
    <lineage>
        <taxon>Eukaryota</taxon>
        <taxon>Metazoa</taxon>
        <taxon>Chordata</taxon>
        <taxon>Craniata</taxon>
        <taxon>Vertebrata</taxon>
        <taxon>Euteleostomi</taxon>
        <taxon>Actinopterygii</taxon>
        <taxon>Neopterygii</taxon>
        <taxon>Teleostei</taxon>
        <taxon>Anguilliformes</taxon>
        <taxon>Anguillidae</taxon>
        <taxon>Anguilla</taxon>
    </lineage>
</organism>
<dbReference type="AlphaFoldDB" id="A0A0E9TWR8"/>
<protein>
    <submittedName>
        <fullName evidence="1">Uncharacterized protein</fullName>
    </submittedName>
</protein>
<proteinExistence type="predicted"/>
<reference evidence="1" key="1">
    <citation type="submission" date="2014-11" db="EMBL/GenBank/DDBJ databases">
        <authorList>
            <person name="Amaro Gonzalez C."/>
        </authorList>
    </citation>
    <scope>NUCLEOTIDE SEQUENCE</scope>
</reference>
<dbReference type="EMBL" id="GBXM01050448">
    <property type="protein sequence ID" value="JAH58129.1"/>
    <property type="molecule type" value="Transcribed_RNA"/>
</dbReference>